<protein>
    <submittedName>
        <fullName evidence="4">WxL domain-containing protein</fullName>
    </submittedName>
</protein>
<comment type="caution">
    <text evidence="4">The sequence shown here is derived from an EMBL/GenBank/DDBJ whole genome shotgun (WGS) entry which is preliminary data.</text>
</comment>
<accession>A0AAW9JVD8</accession>
<feature type="signal peptide" evidence="2">
    <location>
        <begin position="1"/>
        <end position="20"/>
    </location>
</feature>
<evidence type="ECO:0000256" key="1">
    <source>
        <dbReference type="SAM" id="MobiDB-lite"/>
    </source>
</evidence>
<feature type="region of interest" description="Disordered" evidence="1">
    <location>
        <begin position="39"/>
        <end position="79"/>
    </location>
</feature>
<dbReference type="Proteomes" id="UP001290462">
    <property type="component" value="Unassembled WGS sequence"/>
</dbReference>
<dbReference type="AlphaFoldDB" id="A0AAW9JVD8"/>
<reference evidence="4" key="1">
    <citation type="submission" date="2023-08" db="EMBL/GenBank/DDBJ databases">
        <title>Genomic characterization of piscicolin 126 produced by Carnobacterium maltaromaticum CM22 strain isolated from salmon (Salmo salar).</title>
        <authorList>
            <person name="Gonzalez-Gragera E."/>
            <person name="Garcia-Lopez J.D."/>
            <person name="Teso-Perez C."/>
            <person name="Gimenez-Hernandez I."/>
            <person name="Peralta-Sanchez J.M."/>
            <person name="Valdivia E."/>
            <person name="Montalban-Lopez M."/>
            <person name="Martin-Platero A.M."/>
            <person name="Banos A."/>
            <person name="Martinez-Bueno M."/>
        </authorList>
    </citation>
    <scope>NUCLEOTIDE SEQUENCE</scope>
    <source>
        <strain evidence="4">CM22</strain>
    </source>
</reference>
<evidence type="ECO:0000259" key="3">
    <source>
        <dbReference type="Pfam" id="PF13731"/>
    </source>
</evidence>
<gene>
    <name evidence="4" type="ORF">RAK27_12765</name>
</gene>
<organism evidence="4 5">
    <name type="scientific">Carnobacterium maltaromaticum</name>
    <name type="common">Carnobacterium piscicola</name>
    <dbReference type="NCBI Taxonomy" id="2751"/>
    <lineage>
        <taxon>Bacteria</taxon>
        <taxon>Bacillati</taxon>
        <taxon>Bacillota</taxon>
        <taxon>Bacilli</taxon>
        <taxon>Lactobacillales</taxon>
        <taxon>Carnobacteriaceae</taxon>
        <taxon>Carnobacterium</taxon>
    </lineage>
</organism>
<proteinExistence type="predicted"/>
<evidence type="ECO:0000256" key="2">
    <source>
        <dbReference type="SAM" id="SignalP"/>
    </source>
</evidence>
<dbReference type="RefSeq" id="WP_201730271.1">
    <property type="nucleotide sequence ID" value="NZ_CAJGUR010000008.1"/>
</dbReference>
<keyword evidence="2" id="KW-0732">Signal</keyword>
<dbReference type="EMBL" id="JAVBVO010000003">
    <property type="protein sequence ID" value="MDZ5759528.1"/>
    <property type="molecule type" value="Genomic_DNA"/>
</dbReference>
<feature type="chain" id="PRO_5043454739" evidence="2">
    <location>
        <begin position="21"/>
        <end position="232"/>
    </location>
</feature>
<name>A0AAW9JVD8_CARML</name>
<sequence length="232" mass="24566">MKKRSYIMATVVLASLAFGGAEVQATVSSSHPSENKINFISGEGVVTPPVDPTNPDNPNVPNPVDPTDPTNPGTGQTGPLSIDYVSNIKFGEHKITGKDIAYKAKNANPFVQVTDLRGAGEGWHLSAKISEFKSGNKVLKGAKLSFKDGVVKAGSTSNISLAPTKSDVLFDNEKGKPFMSAKDKGGRGTWLTVWSGTDQANESIQLNVVAGTAEANTEYTSTITWELEDAPK</sequence>
<dbReference type="Pfam" id="PF13731">
    <property type="entry name" value="WxL"/>
    <property type="match status" value="1"/>
</dbReference>
<evidence type="ECO:0000313" key="4">
    <source>
        <dbReference type="EMBL" id="MDZ5759528.1"/>
    </source>
</evidence>
<feature type="compositionally biased region" description="Low complexity" evidence="1">
    <location>
        <begin position="45"/>
        <end position="57"/>
    </location>
</feature>
<dbReference type="InterPro" id="IPR027994">
    <property type="entry name" value="WxL_dom"/>
</dbReference>
<feature type="domain" description="WxL" evidence="3">
    <location>
        <begin position="28"/>
        <end position="231"/>
    </location>
</feature>
<evidence type="ECO:0000313" key="5">
    <source>
        <dbReference type="Proteomes" id="UP001290462"/>
    </source>
</evidence>